<dbReference type="GO" id="GO:0006260">
    <property type="term" value="P:DNA replication"/>
    <property type="evidence" value="ECO:0007669"/>
    <property type="project" value="UniProtKB-KW"/>
</dbReference>
<evidence type="ECO:0000256" key="10">
    <source>
        <dbReference type="ARBA" id="ARBA00023204"/>
    </source>
</evidence>
<dbReference type="InterPro" id="IPR013839">
    <property type="entry name" value="DNAligase_adenylation"/>
</dbReference>
<keyword evidence="6" id="KW-0227">DNA damage</keyword>
<dbReference type="InterPro" id="IPR013840">
    <property type="entry name" value="DNAligase_N"/>
</dbReference>
<dbReference type="Gene3D" id="2.40.50.140">
    <property type="entry name" value="Nucleic acid-binding proteins"/>
    <property type="match status" value="1"/>
</dbReference>
<dbReference type="InterPro" id="IPR004149">
    <property type="entry name" value="Znf_DNAligase_C4"/>
</dbReference>
<dbReference type="InterPro" id="IPR041663">
    <property type="entry name" value="DisA/LigA_HHH"/>
</dbReference>
<dbReference type="SUPFAM" id="SSF56091">
    <property type="entry name" value="DNA ligase/mRNA capping enzyme, catalytic domain"/>
    <property type="match status" value="1"/>
</dbReference>
<dbReference type="InterPro" id="IPR010994">
    <property type="entry name" value="RuvA_2-like"/>
</dbReference>
<dbReference type="PANTHER" id="PTHR23389:SF9">
    <property type="entry name" value="DNA LIGASE"/>
    <property type="match status" value="1"/>
</dbReference>
<evidence type="ECO:0000256" key="5">
    <source>
        <dbReference type="ARBA" id="ARBA00022723"/>
    </source>
</evidence>
<dbReference type="GO" id="GO:0046872">
    <property type="term" value="F:metal ion binding"/>
    <property type="evidence" value="ECO:0007669"/>
    <property type="project" value="UniProtKB-KW"/>
</dbReference>
<keyword evidence="8" id="KW-0460">Magnesium</keyword>
<keyword evidence="9" id="KW-0520">NAD</keyword>
<keyword evidence="5" id="KW-0479">Metal-binding</keyword>
<evidence type="ECO:0000256" key="3">
    <source>
        <dbReference type="ARBA" id="ARBA00022598"/>
    </source>
</evidence>
<dbReference type="InterPro" id="IPR004150">
    <property type="entry name" value="NAD_DNA_ligase_OB"/>
</dbReference>
<evidence type="ECO:0000313" key="13">
    <source>
        <dbReference type="EMBL" id="SVC25346.1"/>
    </source>
</evidence>
<dbReference type="InterPro" id="IPR012340">
    <property type="entry name" value="NA-bd_OB-fold"/>
</dbReference>
<organism evidence="13">
    <name type="scientific">marine metagenome</name>
    <dbReference type="NCBI Taxonomy" id="408172"/>
    <lineage>
        <taxon>unclassified sequences</taxon>
        <taxon>metagenomes</taxon>
        <taxon>ecological metagenomes</taxon>
    </lineage>
</organism>
<dbReference type="FunFam" id="2.40.50.140:FF:000012">
    <property type="entry name" value="DNA ligase"/>
    <property type="match status" value="1"/>
</dbReference>
<evidence type="ECO:0000259" key="12">
    <source>
        <dbReference type="SMART" id="SM00532"/>
    </source>
</evidence>
<feature type="domain" description="NAD-dependent DNA ligase N-terminal" evidence="12">
    <location>
        <begin position="1"/>
        <end position="301"/>
    </location>
</feature>
<evidence type="ECO:0000256" key="2">
    <source>
        <dbReference type="ARBA" id="ARBA00012722"/>
    </source>
</evidence>
<comment type="cofactor">
    <cofactor evidence="1">
        <name>Mg(2+)</name>
        <dbReference type="ChEBI" id="CHEBI:18420"/>
    </cofactor>
</comment>
<dbReference type="GO" id="GO:0005829">
    <property type="term" value="C:cytosol"/>
    <property type="evidence" value="ECO:0007669"/>
    <property type="project" value="TreeGrafter"/>
</dbReference>
<dbReference type="Gene3D" id="1.10.150.20">
    <property type="entry name" value="5' to 3' exonuclease, C-terminal subdomain"/>
    <property type="match status" value="2"/>
</dbReference>
<dbReference type="GO" id="GO:0003911">
    <property type="term" value="F:DNA ligase (NAD+) activity"/>
    <property type="evidence" value="ECO:0007669"/>
    <property type="project" value="UniProtKB-EC"/>
</dbReference>
<evidence type="ECO:0000256" key="8">
    <source>
        <dbReference type="ARBA" id="ARBA00022842"/>
    </source>
</evidence>
<dbReference type="Pfam" id="PF03119">
    <property type="entry name" value="DNA_ligase_ZBD"/>
    <property type="match status" value="1"/>
</dbReference>
<keyword evidence="4" id="KW-0235">DNA replication</keyword>
<dbReference type="EMBL" id="UINC01081467">
    <property type="protein sequence ID" value="SVC25346.1"/>
    <property type="molecule type" value="Genomic_DNA"/>
</dbReference>
<feature type="non-terminal residue" evidence="13">
    <location>
        <position position="1"/>
    </location>
</feature>
<sequence length="416" mass="45753">ITSNLKTIRSVPLKLNGKPPKVLEVRGEVFMTKSGFEKLNEKRKAEGEEPFANPRNAAAGSLKMLDPKVVAERPLGVFLYGLGEVSEGVPPTQLKVLDWLEQLGFPTTEMIWTGRMHGDLVAAINELDEVRQELDYETDGAVIKLNQLTLRDQCGATAKAPRWAIAYKYAAEQAETVLRDITIQVGRTGSLTPVAELEPVSVAGSTVSRATLHNEEEIQRKDVRIGDTVVIEKAGEIIPAVVRVVTDKRRKGAKAYVLPKECPECSTVATKLDEDVVWRCANPDCPAQARGRLEHYCARGAMDIEGGGEVLVRQLIERGLADNIGELYKLTLGEVASLERMADKSAQNFLDGLDASKERDLWRLVFGLGILHVGTGVAKALCRRYKDMDQLMDATEEDLVAIDDVGDVIAQSVHQW</sequence>
<evidence type="ECO:0000256" key="9">
    <source>
        <dbReference type="ARBA" id="ARBA00023027"/>
    </source>
</evidence>
<dbReference type="GO" id="GO:0006281">
    <property type="term" value="P:DNA repair"/>
    <property type="evidence" value="ECO:0007669"/>
    <property type="project" value="UniProtKB-KW"/>
</dbReference>
<dbReference type="InterPro" id="IPR033136">
    <property type="entry name" value="DNA_ligase_CS"/>
</dbReference>
<evidence type="ECO:0000256" key="11">
    <source>
        <dbReference type="ARBA" id="ARBA00034005"/>
    </source>
</evidence>
<dbReference type="InterPro" id="IPR001679">
    <property type="entry name" value="DNA_ligase"/>
</dbReference>
<dbReference type="Gene3D" id="6.20.10.30">
    <property type="match status" value="1"/>
</dbReference>
<dbReference type="NCBIfam" id="NF005932">
    <property type="entry name" value="PRK07956.1"/>
    <property type="match status" value="1"/>
</dbReference>
<dbReference type="SMART" id="SM00532">
    <property type="entry name" value="LIGANc"/>
    <property type="match status" value="1"/>
</dbReference>
<dbReference type="SUPFAM" id="SSF50249">
    <property type="entry name" value="Nucleic acid-binding proteins"/>
    <property type="match status" value="1"/>
</dbReference>
<proteinExistence type="predicted"/>
<dbReference type="EC" id="6.5.1.2" evidence="2"/>
<keyword evidence="7" id="KW-0862">Zinc</keyword>
<protein>
    <recommendedName>
        <fullName evidence="2">DNA ligase (NAD(+))</fullName>
        <ecNumber evidence="2">6.5.1.2</ecNumber>
    </recommendedName>
</protein>
<evidence type="ECO:0000256" key="6">
    <source>
        <dbReference type="ARBA" id="ARBA00022763"/>
    </source>
</evidence>
<accession>A0A382KMC8</accession>
<dbReference type="PROSITE" id="PS01056">
    <property type="entry name" value="DNA_LIGASE_N2"/>
    <property type="match status" value="1"/>
</dbReference>
<dbReference type="PANTHER" id="PTHR23389">
    <property type="entry name" value="CHROMOSOME TRANSMISSION FIDELITY FACTOR 18"/>
    <property type="match status" value="1"/>
</dbReference>
<comment type="catalytic activity">
    <reaction evidence="11">
        <text>NAD(+) + (deoxyribonucleotide)n-3'-hydroxyl + 5'-phospho-(deoxyribonucleotide)m = (deoxyribonucleotide)n+m + AMP + beta-nicotinamide D-nucleotide.</text>
        <dbReference type="EC" id="6.5.1.2"/>
    </reaction>
</comment>
<keyword evidence="10" id="KW-0234">DNA repair</keyword>
<gene>
    <name evidence="13" type="ORF">METZ01_LOCUS278200</name>
</gene>
<dbReference type="NCBIfam" id="TIGR00575">
    <property type="entry name" value="dnlj"/>
    <property type="match status" value="1"/>
</dbReference>
<evidence type="ECO:0000256" key="4">
    <source>
        <dbReference type="ARBA" id="ARBA00022705"/>
    </source>
</evidence>
<reference evidence="13" key="1">
    <citation type="submission" date="2018-05" db="EMBL/GenBank/DDBJ databases">
        <authorList>
            <person name="Lanie J.A."/>
            <person name="Ng W.-L."/>
            <person name="Kazmierczak K.M."/>
            <person name="Andrzejewski T.M."/>
            <person name="Davidsen T.M."/>
            <person name="Wayne K.J."/>
            <person name="Tettelin H."/>
            <person name="Glass J.I."/>
            <person name="Rusch D."/>
            <person name="Podicherti R."/>
            <person name="Tsui H.-C.T."/>
            <person name="Winkler M.E."/>
        </authorList>
    </citation>
    <scope>NUCLEOTIDE SEQUENCE</scope>
</reference>
<name>A0A382KMC8_9ZZZZ</name>
<evidence type="ECO:0000256" key="7">
    <source>
        <dbReference type="ARBA" id="ARBA00022833"/>
    </source>
</evidence>
<dbReference type="Pfam" id="PF12826">
    <property type="entry name" value="HHH_2"/>
    <property type="match status" value="1"/>
</dbReference>
<evidence type="ECO:0000256" key="1">
    <source>
        <dbReference type="ARBA" id="ARBA00001946"/>
    </source>
</evidence>
<feature type="non-terminal residue" evidence="13">
    <location>
        <position position="416"/>
    </location>
</feature>
<dbReference type="AlphaFoldDB" id="A0A382KMC8"/>
<dbReference type="Pfam" id="PF03120">
    <property type="entry name" value="OB_DNA_ligase"/>
    <property type="match status" value="1"/>
</dbReference>
<dbReference type="Pfam" id="PF01653">
    <property type="entry name" value="DNA_ligase_aden"/>
    <property type="match status" value="1"/>
</dbReference>
<keyword evidence="3" id="KW-0436">Ligase</keyword>
<dbReference type="SUPFAM" id="SSF47781">
    <property type="entry name" value="RuvA domain 2-like"/>
    <property type="match status" value="1"/>
</dbReference>
<dbReference type="Gene3D" id="3.30.470.30">
    <property type="entry name" value="DNA ligase/mRNA capping enzyme"/>
    <property type="match status" value="1"/>
</dbReference>